<dbReference type="GO" id="GO:0000172">
    <property type="term" value="C:ribonuclease MRP complex"/>
    <property type="evidence" value="ECO:0007669"/>
    <property type="project" value="TreeGrafter"/>
</dbReference>
<dbReference type="SUPFAM" id="SSF160350">
    <property type="entry name" value="Rnp2-like"/>
    <property type="match status" value="1"/>
</dbReference>
<evidence type="ECO:0000256" key="3">
    <source>
        <dbReference type="SAM" id="SignalP"/>
    </source>
</evidence>
<dbReference type="GO" id="GO:0001682">
    <property type="term" value="P:tRNA 5'-leader removal"/>
    <property type="evidence" value="ECO:0007669"/>
    <property type="project" value="InterPro"/>
</dbReference>
<proteinExistence type="inferred from homology"/>
<feature type="chain" id="PRO_5042183834" evidence="3">
    <location>
        <begin position="24"/>
        <end position="167"/>
    </location>
</feature>
<dbReference type="PANTHER" id="PTHR15441">
    <property type="entry name" value="RIBONUCLEASE P PROTEIN SUBUNIT P14"/>
    <property type="match status" value="1"/>
</dbReference>
<name>A0AAD4LDG7_9AGAM</name>
<sequence length="167" mass="18052">MVRFKNRWLLVEFISATTTTTSSAPLPTSGQAISGKDVFNALKQSVLSNFGDTGWGEVGASLSVKYFSPTTHLCIIRVARGEAARTTWAALVLLDRIGNNEGYKVVPHVIHVSGTLKHAQLAAIEWNREAIARVKAGAGVQGTVPRRASDSVALFQSSMQEIEELQD</sequence>
<accession>A0AAD4LDG7</accession>
<dbReference type="InterPro" id="IPR038085">
    <property type="entry name" value="Rnp2-like_sf"/>
</dbReference>
<dbReference type="EMBL" id="JAKELL010000047">
    <property type="protein sequence ID" value="KAH8987435.1"/>
    <property type="molecule type" value="Genomic_DNA"/>
</dbReference>
<dbReference type="GO" id="GO:0030681">
    <property type="term" value="C:multimeric ribonuclease P complex"/>
    <property type="evidence" value="ECO:0007669"/>
    <property type="project" value="TreeGrafter"/>
</dbReference>
<comment type="caution">
    <text evidence="4">The sequence shown here is derived from an EMBL/GenBank/DDBJ whole genome shotgun (WGS) entry which is preliminary data.</text>
</comment>
<evidence type="ECO:0000256" key="2">
    <source>
        <dbReference type="ARBA" id="ARBA00022694"/>
    </source>
</evidence>
<dbReference type="PANTHER" id="PTHR15441:SF2">
    <property type="entry name" value="RIBONUCLEASE P_MRP PROTEIN SUBUNIT POP5"/>
    <property type="match status" value="1"/>
</dbReference>
<keyword evidence="2" id="KW-0819">tRNA processing</keyword>
<evidence type="ECO:0000256" key="1">
    <source>
        <dbReference type="ARBA" id="ARBA00010800"/>
    </source>
</evidence>
<protein>
    <submittedName>
        <fullName evidence="4">Uncharacterized protein</fullName>
    </submittedName>
</protein>
<keyword evidence="5" id="KW-1185">Reference proteome</keyword>
<dbReference type="Proteomes" id="UP001201163">
    <property type="component" value="Unassembled WGS sequence"/>
</dbReference>
<dbReference type="GO" id="GO:0033204">
    <property type="term" value="F:ribonuclease P RNA binding"/>
    <property type="evidence" value="ECO:0007669"/>
    <property type="project" value="TreeGrafter"/>
</dbReference>
<dbReference type="InterPro" id="IPR002759">
    <property type="entry name" value="Pop5/Rpp14/Rnp2-like"/>
</dbReference>
<keyword evidence="3" id="KW-0732">Signal</keyword>
<organism evidence="4 5">
    <name type="scientific">Lactarius akahatsu</name>
    <dbReference type="NCBI Taxonomy" id="416441"/>
    <lineage>
        <taxon>Eukaryota</taxon>
        <taxon>Fungi</taxon>
        <taxon>Dikarya</taxon>
        <taxon>Basidiomycota</taxon>
        <taxon>Agaricomycotina</taxon>
        <taxon>Agaricomycetes</taxon>
        <taxon>Russulales</taxon>
        <taxon>Russulaceae</taxon>
        <taxon>Lactarius</taxon>
    </lineage>
</organism>
<feature type="signal peptide" evidence="3">
    <location>
        <begin position="1"/>
        <end position="23"/>
    </location>
</feature>
<evidence type="ECO:0000313" key="4">
    <source>
        <dbReference type="EMBL" id="KAH8987435.1"/>
    </source>
</evidence>
<dbReference type="Gene3D" id="3.30.70.3250">
    <property type="entry name" value="Ribonuclease P, Pop5 subunit"/>
    <property type="match status" value="1"/>
</dbReference>
<gene>
    <name evidence="4" type="ORF">EDB92DRAFT_1875716</name>
</gene>
<dbReference type="Pfam" id="PF01900">
    <property type="entry name" value="RNase_P_Rpp14"/>
    <property type="match status" value="1"/>
</dbReference>
<reference evidence="4" key="1">
    <citation type="submission" date="2022-01" db="EMBL/GenBank/DDBJ databases">
        <title>Comparative genomics reveals a dynamic genome evolution in the ectomycorrhizal milk-cap (Lactarius) mushrooms.</title>
        <authorList>
            <consortium name="DOE Joint Genome Institute"/>
            <person name="Lebreton A."/>
            <person name="Tang N."/>
            <person name="Kuo A."/>
            <person name="LaButti K."/>
            <person name="Drula E."/>
            <person name="Barry K."/>
            <person name="Clum A."/>
            <person name="Lipzen A."/>
            <person name="Mousain D."/>
            <person name="Ng V."/>
            <person name="Wang R."/>
            <person name="Wang X."/>
            <person name="Dai Y."/>
            <person name="Henrissat B."/>
            <person name="Grigoriev I.V."/>
            <person name="Guerin-Laguette A."/>
            <person name="Yu F."/>
            <person name="Martin F.M."/>
        </authorList>
    </citation>
    <scope>NUCLEOTIDE SEQUENCE</scope>
    <source>
        <strain evidence="4">QP</strain>
    </source>
</reference>
<dbReference type="AlphaFoldDB" id="A0AAD4LDG7"/>
<comment type="similarity">
    <text evidence="1">Belongs to the eukaryotic/archaeal RNase P protein component 2 family.</text>
</comment>
<evidence type="ECO:0000313" key="5">
    <source>
        <dbReference type="Proteomes" id="UP001201163"/>
    </source>
</evidence>
<dbReference type="GO" id="GO:0005730">
    <property type="term" value="C:nucleolus"/>
    <property type="evidence" value="ECO:0007669"/>
    <property type="project" value="TreeGrafter"/>
</dbReference>